<evidence type="ECO:0000313" key="3">
    <source>
        <dbReference type="Proteomes" id="UP000257131"/>
    </source>
</evidence>
<dbReference type="RefSeq" id="WP_115981925.1">
    <property type="nucleotide sequence ID" value="NZ_CAJXNW010000086.1"/>
</dbReference>
<proteinExistence type="predicted"/>
<organism evidence="2 3">
    <name type="scientific">Rhodosalinus sediminis</name>
    <dbReference type="NCBI Taxonomy" id="1940533"/>
    <lineage>
        <taxon>Bacteria</taxon>
        <taxon>Pseudomonadati</taxon>
        <taxon>Pseudomonadota</taxon>
        <taxon>Alphaproteobacteria</taxon>
        <taxon>Rhodobacterales</taxon>
        <taxon>Paracoccaceae</taxon>
        <taxon>Rhodosalinus</taxon>
    </lineage>
</organism>
<protein>
    <recommendedName>
        <fullName evidence="1">DUF6455 domain-containing protein</fullName>
    </recommendedName>
</protein>
<dbReference type="InterPro" id="IPR045601">
    <property type="entry name" value="DUF6455"/>
</dbReference>
<dbReference type="AlphaFoldDB" id="A0A3D9BKP9"/>
<accession>A0A3D9BKP9</accession>
<dbReference type="OrthoDB" id="7961152at2"/>
<comment type="caution">
    <text evidence="2">The sequence shown here is derived from an EMBL/GenBank/DDBJ whole genome shotgun (WGS) entry which is preliminary data.</text>
</comment>
<evidence type="ECO:0000313" key="2">
    <source>
        <dbReference type="EMBL" id="REC54037.1"/>
    </source>
</evidence>
<name>A0A3D9BKP9_9RHOB</name>
<keyword evidence="3" id="KW-1185">Reference proteome</keyword>
<dbReference type="Pfam" id="PF20056">
    <property type="entry name" value="DUF6455"/>
    <property type="match status" value="1"/>
</dbReference>
<reference evidence="2 3" key="1">
    <citation type="journal article" date="2017" name="Int. J. Syst. Evol. Microbiol.">
        <title>Rhodosalinus sediminis gen. nov., sp. nov., isolated from marine saltern.</title>
        <authorList>
            <person name="Guo L.Y."/>
            <person name="Ling S.K."/>
            <person name="Li C.M."/>
            <person name="Chen G.J."/>
            <person name="Du Z.J."/>
        </authorList>
    </citation>
    <scope>NUCLEOTIDE SEQUENCE [LARGE SCALE GENOMIC DNA]</scope>
    <source>
        <strain evidence="2 3">WDN1C137</strain>
    </source>
</reference>
<dbReference type="Proteomes" id="UP000257131">
    <property type="component" value="Unassembled WGS sequence"/>
</dbReference>
<evidence type="ECO:0000259" key="1">
    <source>
        <dbReference type="Pfam" id="PF20056"/>
    </source>
</evidence>
<sequence length="85" mass="9032">MPSQTTFARHAALVDRMADTLGVDLEERTLRGEVSVDEIGDAVLACTGCESPGACGGWLDGHAEGAERPPRYCRNADLFARLTPG</sequence>
<feature type="domain" description="DUF6455" evidence="1">
    <location>
        <begin position="1"/>
        <end position="83"/>
    </location>
</feature>
<gene>
    <name evidence="2" type="ORF">DRV84_14360</name>
</gene>
<dbReference type="EMBL" id="QOHR01000039">
    <property type="protein sequence ID" value="REC54037.1"/>
    <property type="molecule type" value="Genomic_DNA"/>
</dbReference>